<gene>
    <name evidence="5" type="primary">Aste57867_10143</name>
    <name evidence="4" type="ORF">As57867_010104</name>
    <name evidence="5" type="ORF">ASTE57867_10143</name>
</gene>
<organism evidence="5 6">
    <name type="scientific">Aphanomyces stellatus</name>
    <dbReference type="NCBI Taxonomy" id="120398"/>
    <lineage>
        <taxon>Eukaryota</taxon>
        <taxon>Sar</taxon>
        <taxon>Stramenopiles</taxon>
        <taxon>Oomycota</taxon>
        <taxon>Saprolegniomycetes</taxon>
        <taxon>Saprolegniales</taxon>
        <taxon>Verrucalvaceae</taxon>
        <taxon>Aphanomyces</taxon>
    </lineage>
</organism>
<dbReference type="PANTHER" id="PTHR12789">
    <property type="entry name" value="DENSITY-REGULATED PROTEIN HOMOLOG"/>
    <property type="match status" value="1"/>
</dbReference>
<dbReference type="GO" id="GO:0003729">
    <property type="term" value="F:mRNA binding"/>
    <property type="evidence" value="ECO:0007669"/>
    <property type="project" value="TreeGrafter"/>
</dbReference>
<evidence type="ECO:0000256" key="2">
    <source>
        <dbReference type="SAM" id="MobiDB-lite"/>
    </source>
</evidence>
<feature type="region of interest" description="Disordered" evidence="2">
    <location>
        <begin position="101"/>
        <end position="136"/>
    </location>
</feature>
<dbReference type="PANTHER" id="PTHR12789:SF0">
    <property type="entry name" value="DENSITY-REGULATED PROTEIN"/>
    <property type="match status" value="1"/>
</dbReference>
<dbReference type="EMBL" id="VJMH01005186">
    <property type="protein sequence ID" value="KAF0699301.1"/>
    <property type="molecule type" value="Genomic_DNA"/>
</dbReference>
<dbReference type="GO" id="GO:0001731">
    <property type="term" value="P:formation of translation preinitiation complex"/>
    <property type="evidence" value="ECO:0007669"/>
    <property type="project" value="TreeGrafter"/>
</dbReference>
<feature type="compositionally biased region" description="Acidic residues" evidence="2">
    <location>
        <begin position="105"/>
        <end position="129"/>
    </location>
</feature>
<dbReference type="GO" id="GO:0003743">
    <property type="term" value="F:translation initiation factor activity"/>
    <property type="evidence" value="ECO:0007669"/>
    <property type="project" value="InterPro"/>
</dbReference>
<protein>
    <submittedName>
        <fullName evidence="5">Aste57867_10143 protein</fullName>
    </submittedName>
</protein>
<dbReference type="CDD" id="cd11607">
    <property type="entry name" value="DENR_C"/>
    <property type="match status" value="1"/>
</dbReference>
<reference evidence="5 6" key="1">
    <citation type="submission" date="2019-03" db="EMBL/GenBank/DDBJ databases">
        <authorList>
            <person name="Gaulin E."/>
            <person name="Dumas B."/>
        </authorList>
    </citation>
    <scope>NUCLEOTIDE SEQUENCE [LARGE SCALE GENOMIC DNA]</scope>
    <source>
        <strain evidence="5">CBS 568.67</strain>
    </source>
</reference>
<feature type="domain" description="SUI1" evidence="3">
    <location>
        <begin position="245"/>
        <end position="317"/>
    </location>
</feature>
<dbReference type="Gene3D" id="3.30.780.10">
    <property type="entry name" value="SUI1-like domain"/>
    <property type="match status" value="1"/>
</dbReference>
<dbReference type="EMBL" id="CAADRA010005207">
    <property type="protein sequence ID" value="VFT87019.1"/>
    <property type="molecule type" value="Genomic_DNA"/>
</dbReference>
<dbReference type="AlphaFoldDB" id="A0A485KPM2"/>
<dbReference type="InterPro" id="IPR050318">
    <property type="entry name" value="DENR/SUI1_TIF"/>
</dbReference>
<reference evidence="4" key="2">
    <citation type="submission" date="2019-06" db="EMBL/GenBank/DDBJ databases">
        <title>Genomics analysis of Aphanomyces spp. identifies a new class of oomycete effector associated with host adaptation.</title>
        <authorList>
            <person name="Gaulin E."/>
        </authorList>
    </citation>
    <scope>NUCLEOTIDE SEQUENCE</scope>
    <source>
        <strain evidence="4">CBS 578.67</strain>
    </source>
</reference>
<sequence length="336" mass="37695">MPTRARLERFYSKYNPDKKGEIESVMEKYKGREDALFAALVRKYGPEPEANEEITFVDAMTLRLRAFYEKYNPEKVGEAEKTLAKYAGKEKQLFEALVKKYGPEPGDEGDDDDDDESDDEESGDDDDEEKSPADPLAREILYCPIDNLPPEYCEYGPMFHECKAWLAEHVPTLFIQKYNRTITDLLDVEAQIAAGVEGITLEAEGSKSQSTSLSSPLSSSFRVGVKKKKAKAADGGSDGKSGGNVYVERFQRQKKKFVTVVAGLDEYKGIDIKDVAKRMGKKFACSASVNKLDNGKAQIQLQGDVQHDLPHWLVEEFEIPEECLFLLEKGKSEPAF</sequence>
<evidence type="ECO:0000313" key="4">
    <source>
        <dbReference type="EMBL" id="KAF0699301.1"/>
    </source>
</evidence>
<evidence type="ECO:0000313" key="5">
    <source>
        <dbReference type="EMBL" id="VFT87019.1"/>
    </source>
</evidence>
<dbReference type="InterPro" id="IPR046447">
    <property type="entry name" value="DENR_C"/>
</dbReference>
<dbReference type="GO" id="GO:0002188">
    <property type="term" value="P:translation reinitiation"/>
    <property type="evidence" value="ECO:0007669"/>
    <property type="project" value="TreeGrafter"/>
</dbReference>
<dbReference type="InterPro" id="IPR048517">
    <property type="entry name" value="DENR_N"/>
</dbReference>
<dbReference type="Pfam" id="PF01253">
    <property type="entry name" value="SUI1"/>
    <property type="match status" value="1"/>
</dbReference>
<evidence type="ECO:0000256" key="1">
    <source>
        <dbReference type="ARBA" id="ARBA00007514"/>
    </source>
</evidence>
<evidence type="ECO:0000313" key="6">
    <source>
        <dbReference type="Proteomes" id="UP000332933"/>
    </source>
</evidence>
<evidence type="ECO:0000259" key="3">
    <source>
        <dbReference type="PROSITE" id="PS50296"/>
    </source>
</evidence>
<keyword evidence="6" id="KW-1185">Reference proteome</keyword>
<name>A0A485KPM2_9STRA</name>
<dbReference type="OrthoDB" id="277199at2759"/>
<dbReference type="InterPro" id="IPR001950">
    <property type="entry name" value="SUI1"/>
</dbReference>
<dbReference type="InterPro" id="IPR036877">
    <property type="entry name" value="SUI1_dom_sf"/>
</dbReference>
<comment type="similarity">
    <text evidence="1">Belongs to the DENR family.</text>
</comment>
<proteinExistence type="inferred from homology"/>
<dbReference type="SUPFAM" id="SSF55159">
    <property type="entry name" value="eIF1-like"/>
    <property type="match status" value="1"/>
</dbReference>
<dbReference type="PROSITE" id="PS50296">
    <property type="entry name" value="SUI1"/>
    <property type="match status" value="1"/>
</dbReference>
<accession>A0A485KPM2</accession>
<dbReference type="Proteomes" id="UP000332933">
    <property type="component" value="Unassembled WGS sequence"/>
</dbReference>
<dbReference type="Pfam" id="PF21023">
    <property type="entry name" value="DENR_N"/>
    <property type="match status" value="1"/>
</dbReference>